<gene>
    <name evidence="2" type="ORF">MAA8898_02746</name>
</gene>
<reference evidence="2 3" key="1">
    <citation type="submission" date="2017-05" db="EMBL/GenBank/DDBJ databases">
        <authorList>
            <person name="Song R."/>
            <person name="Chenine A.L."/>
            <person name="Ruprecht R.M."/>
        </authorList>
    </citation>
    <scope>NUCLEOTIDE SEQUENCE [LARGE SCALE GENOMIC DNA]</scope>
    <source>
        <strain evidence="2 3">CECT 8898</strain>
    </source>
</reference>
<dbReference type="Proteomes" id="UP000207598">
    <property type="component" value="Unassembled WGS sequence"/>
</dbReference>
<sequence length="67" mass="7757">MNDDDDLIPKARQGLADTWDHDPRDPLFGLSRDEMRGTKLSRRGGWCPATRLPPCWPTPAARRRAWR</sequence>
<dbReference type="AlphaFoldDB" id="A0A238KK91"/>
<evidence type="ECO:0000256" key="1">
    <source>
        <dbReference type="SAM" id="MobiDB-lite"/>
    </source>
</evidence>
<evidence type="ECO:0000313" key="2">
    <source>
        <dbReference type="EMBL" id="SMX43124.1"/>
    </source>
</evidence>
<proteinExistence type="predicted"/>
<feature type="region of interest" description="Disordered" evidence="1">
    <location>
        <begin position="1"/>
        <end position="31"/>
    </location>
</feature>
<evidence type="ECO:0000313" key="3">
    <source>
        <dbReference type="Proteomes" id="UP000207598"/>
    </source>
</evidence>
<keyword evidence="3" id="KW-1185">Reference proteome</keyword>
<accession>A0A238KK91</accession>
<dbReference type="EMBL" id="FXYF01000007">
    <property type="protein sequence ID" value="SMX43124.1"/>
    <property type="molecule type" value="Genomic_DNA"/>
</dbReference>
<dbReference type="RefSeq" id="WP_141194853.1">
    <property type="nucleotide sequence ID" value="NZ_FXYF01000007.1"/>
</dbReference>
<protein>
    <submittedName>
        <fullName evidence="2">Uncharacterized protein</fullName>
    </submittedName>
</protein>
<name>A0A238KK91_9RHOB</name>
<organism evidence="2 3">
    <name type="scientific">Maliponia aquimaris</name>
    <dbReference type="NCBI Taxonomy" id="1673631"/>
    <lineage>
        <taxon>Bacteria</taxon>
        <taxon>Pseudomonadati</taxon>
        <taxon>Pseudomonadota</taxon>
        <taxon>Alphaproteobacteria</taxon>
        <taxon>Rhodobacterales</taxon>
        <taxon>Paracoccaceae</taxon>
        <taxon>Maliponia</taxon>
    </lineage>
</organism>
<feature type="compositionally biased region" description="Basic and acidic residues" evidence="1">
    <location>
        <begin position="18"/>
        <end position="31"/>
    </location>
</feature>